<dbReference type="InterPro" id="IPR029063">
    <property type="entry name" value="SAM-dependent_MTases_sf"/>
</dbReference>
<reference evidence="2 3" key="1">
    <citation type="submission" date="2019-07" db="EMBL/GenBank/DDBJ databases">
        <title>Quadrisphaera sp. strain DD2A genome sequencing and assembly.</title>
        <authorList>
            <person name="Kim I."/>
        </authorList>
    </citation>
    <scope>NUCLEOTIDE SEQUENCE [LARGE SCALE GENOMIC DNA]</scope>
    <source>
        <strain evidence="2 3">DD2A</strain>
    </source>
</reference>
<dbReference type="EMBL" id="VKAC01000010">
    <property type="protein sequence ID" value="TXR55126.1"/>
    <property type="molecule type" value="Genomic_DNA"/>
</dbReference>
<organism evidence="2 3">
    <name type="scientific">Quadrisphaera setariae</name>
    <dbReference type="NCBI Taxonomy" id="2593304"/>
    <lineage>
        <taxon>Bacteria</taxon>
        <taxon>Bacillati</taxon>
        <taxon>Actinomycetota</taxon>
        <taxon>Actinomycetes</taxon>
        <taxon>Kineosporiales</taxon>
        <taxon>Kineosporiaceae</taxon>
        <taxon>Quadrisphaera</taxon>
    </lineage>
</organism>
<dbReference type="Gene3D" id="3.40.50.150">
    <property type="entry name" value="Vaccinia Virus protein VP39"/>
    <property type="match status" value="1"/>
</dbReference>
<feature type="domain" description="Methyltransferase small" evidence="1">
    <location>
        <begin position="102"/>
        <end position="186"/>
    </location>
</feature>
<name>A0A5C8ZDY3_9ACTN</name>
<dbReference type="PANTHER" id="PTHR18895">
    <property type="entry name" value="HEMK METHYLTRANSFERASE"/>
    <property type="match status" value="1"/>
</dbReference>
<dbReference type="Proteomes" id="UP000321234">
    <property type="component" value="Unassembled WGS sequence"/>
</dbReference>
<accession>A0A5C8ZDY3</accession>
<evidence type="ECO:0000259" key="1">
    <source>
        <dbReference type="Pfam" id="PF05175"/>
    </source>
</evidence>
<comment type="caution">
    <text evidence="2">The sequence shown here is derived from an EMBL/GenBank/DDBJ whole genome shotgun (WGS) entry which is preliminary data.</text>
</comment>
<evidence type="ECO:0000313" key="3">
    <source>
        <dbReference type="Proteomes" id="UP000321234"/>
    </source>
</evidence>
<dbReference type="InterPro" id="IPR007848">
    <property type="entry name" value="Small_mtfrase_dom"/>
</dbReference>
<dbReference type="NCBIfam" id="TIGR03704">
    <property type="entry name" value="PrmC_rel_meth"/>
    <property type="match status" value="1"/>
</dbReference>
<dbReference type="PANTHER" id="PTHR18895:SF74">
    <property type="entry name" value="MTRF1L RELEASE FACTOR GLUTAMINE METHYLTRANSFERASE"/>
    <property type="match status" value="1"/>
</dbReference>
<sequence>MARLRAAGCVFAEEEAALLLAEGSSAAALEERVRRRERGEPLELVLGWAEFAGLRVATATGVFVPRRRSELLVREGLAVLAERRSEGRGAARSAPGVAAPAVVVDLCCGTGAVGLAVAVAAARSGAPVELHAADLDPLATACAAQNLARHPTGPLGAHAHTGDLYAALPAQLRGRVDLLLVNAPYVPTGSVALMPPEARDHEPLTALDGGSDGLDVHRRVAAGAQEWLAPGGALLLETSEHQEAGTAAACRSGGLRPVVVHDDDRGAACVLARA</sequence>
<dbReference type="SUPFAM" id="SSF53335">
    <property type="entry name" value="S-adenosyl-L-methionine-dependent methyltransferases"/>
    <property type="match status" value="1"/>
</dbReference>
<evidence type="ECO:0000313" key="2">
    <source>
        <dbReference type="EMBL" id="TXR55126.1"/>
    </source>
</evidence>
<dbReference type="Pfam" id="PF05175">
    <property type="entry name" value="MTS"/>
    <property type="match status" value="1"/>
</dbReference>
<gene>
    <name evidence="2" type="ORF">FMM08_16715</name>
</gene>
<dbReference type="AlphaFoldDB" id="A0A5C8ZDY3"/>
<dbReference type="InterPro" id="IPR050320">
    <property type="entry name" value="N5-glutamine_MTase"/>
</dbReference>
<keyword evidence="3" id="KW-1185">Reference proteome</keyword>
<proteinExistence type="predicted"/>
<dbReference type="GO" id="GO:0008168">
    <property type="term" value="F:methyltransferase activity"/>
    <property type="evidence" value="ECO:0007669"/>
    <property type="project" value="InterPro"/>
</dbReference>
<dbReference type="InterPro" id="IPR022446">
    <property type="entry name" value="MeTrfrase_put"/>
</dbReference>
<protein>
    <recommendedName>
        <fullName evidence="1">Methyltransferase small domain-containing protein</fullName>
    </recommendedName>
</protein>
<dbReference type="OrthoDB" id="9800643at2"/>